<evidence type="ECO:0000256" key="7">
    <source>
        <dbReference type="HAMAP-Rule" id="MF_01416"/>
    </source>
</evidence>
<keyword evidence="9" id="KW-1185">Reference proteome</keyword>
<evidence type="ECO:0000256" key="4">
    <source>
        <dbReference type="ARBA" id="ARBA00023065"/>
    </source>
</evidence>
<protein>
    <recommendedName>
        <fullName evidence="7">ATP synthase subunit delta</fullName>
    </recommendedName>
    <alternativeName>
        <fullName evidence="7">ATP synthase F(1) sector subunit delta</fullName>
    </alternativeName>
    <alternativeName>
        <fullName evidence="7">F-type ATPase subunit delta</fullName>
        <shortName evidence="7">F-ATPase subunit delta</shortName>
    </alternativeName>
</protein>
<keyword evidence="7" id="KW-0139">CF(1)</keyword>
<dbReference type="GO" id="GO:0005886">
    <property type="term" value="C:plasma membrane"/>
    <property type="evidence" value="ECO:0007669"/>
    <property type="project" value="UniProtKB-SubCell"/>
</dbReference>
<evidence type="ECO:0000256" key="3">
    <source>
        <dbReference type="ARBA" id="ARBA00022781"/>
    </source>
</evidence>
<keyword evidence="2 7" id="KW-0813">Transport</keyword>
<dbReference type="NCBIfam" id="NF004402">
    <property type="entry name" value="PRK05758.2-2"/>
    <property type="match status" value="1"/>
</dbReference>
<dbReference type="GO" id="GO:0045259">
    <property type="term" value="C:proton-transporting ATP synthase complex"/>
    <property type="evidence" value="ECO:0007669"/>
    <property type="project" value="UniProtKB-KW"/>
</dbReference>
<keyword evidence="4 7" id="KW-0406">Ion transport</keyword>
<keyword evidence="3 7" id="KW-0375">Hydrogen ion transport</keyword>
<comment type="caution">
    <text evidence="8">The sequence shown here is derived from an EMBL/GenBank/DDBJ whole genome shotgun (WGS) entry which is preliminary data.</text>
</comment>
<sequence>MIVGSIARRYAKALFDLAVEQGKVEAWSQSLAALQEAVGASPELNDVLVNPIYTREQRRAVGGKLAAALRLDPEPSHLLFLLGDRNRLAYLGAVVDVFRELADRQLGRLRARVVSAVPLETTAAQAIADKLAHATRAQVILDRAVDPALLGGVVAQVGSFTYDGSVRAQLEELRRALKQ</sequence>
<keyword evidence="7" id="KW-1003">Cell membrane</keyword>
<dbReference type="Proteomes" id="UP000503640">
    <property type="component" value="Unassembled WGS sequence"/>
</dbReference>
<evidence type="ECO:0000313" key="8">
    <source>
        <dbReference type="EMBL" id="GEJ57680.1"/>
    </source>
</evidence>
<dbReference type="RefSeq" id="WP_176065482.1">
    <property type="nucleotide sequence ID" value="NZ_BJTG01000005.1"/>
</dbReference>
<dbReference type="GO" id="GO:0046933">
    <property type="term" value="F:proton-transporting ATP synthase activity, rotational mechanism"/>
    <property type="evidence" value="ECO:0007669"/>
    <property type="project" value="UniProtKB-UniRule"/>
</dbReference>
<dbReference type="InterPro" id="IPR026015">
    <property type="entry name" value="ATP_synth_OSCP/delta_N_sf"/>
</dbReference>
<name>A0A7I9VNJ2_9BACT</name>
<dbReference type="EMBL" id="BJTG01000005">
    <property type="protein sequence ID" value="GEJ57680.1"/>
    <property type="molecule type" value="Genomic_DNA"/>
</dbReference>
<dbReference type="NCBIfam" id="TIGR01145">
    <property type="entry name" value="ATP_synt_delta"/>
    <property type="match status" value="1"/>
</dbReference>
<dbReference type="AlphaFoldDB" id="A0A7I9VNJ2"/>
<evidence type="ECO:0000256" key="1">
    <source>
        <dbReference type="ARBA" id="ARBA00004370"/>
    </source>
</evidence>
<reference evidence="9" key="1">
    <citation type="journal article" date="2020" name="Appl. Environ. Microbiol.">
        <title>Diazotrophic Anaeromyxobacter Isolates from Soils.</title>
        <authorList>
            <person name="Masuda Y."/>
            <person name="Yamanaka H."/>
            <person name="Xu Z.X."/>
            <person name="Shiratori Y."/>
            <person name="Aono T."/>
            <person name="Amachi S."/>
            <person name="Senoo K."/>
            <person name="Itoh H."/>
        </authorList>
    </citation>
    <scope>NUCLEOTIDE SEQUENCE [LARGE SCALE GENOMIC DNA]</scope>
    <source>
        <strain evidence="9">R267</strain>
    </source>
</reference>
<dbReference type="InterPro" id="IPR000711">
    <property type="entry name" value="ATPase_OSCP/dsu"/>
</dbReference>
<dbReference type="SUPFAM" id="SSF47928">
    <property type="entry name" value="N-terminal domain of the delta subunit of the F1F0-ATP synthase"/>
    <property type="match status" value="1"/>
</dbReference>
<organism evidence="8 9">
    <name type="scientific">Anaeromyxobacter diazotrophicus</name>
    <dbReference type="NCBI Taxonomy" id="2590199"/>
    <lineage>
        <taxon>Bacteria</taxon>
        <taxon>Pseudomonadati</taxon>
        <taxon>Myxococcota</taxon>
        <taxon>Myxococcia</taxon>
        <taxon>Myxococcales</taxon>
        <taxon>Cystobacterineae</taxon>
        <taxon>Anaeromyxobacteraceae</taxon>
        <taxon>Anaeromyxobacter</taxon>
    </lineage>
</organism>
<dbReference type="PANTHER" id="PTHR11910">
    <property type="entry name" value="ATP SYNTHASE DELTA CHAIN"/>
    <property type="match status" value="1"/>
</dbReference>
<comment type="function">
    <text evidence="7">This protein is part of the stalk that links CF(0) to CF(1). It either transmits conformational changes from CF(0) to CF(1) or is implicated in proton conduction.</text>
</comment>
<proteinExistence type="inferred from homology"/>
<gene>
    <name evidence="7 8" type="primary">atpH</name>
    <name evidence="8" type="ORF">AMYX_24210</name>
</gene>
<evidence type="ECO:0000313" key="9">
    <source>
        <dbReference type="Proteomes" id="UP000503640"/>
    </source>
</evidence>
<evidence type="ECO:0000256" key="5">
    <source>
        <dbReference type="ARBA" id="ARBA00023136"/>
    </source>
</evidence>
<dbReference type="Pfam" id="PF00213">
    <property type="entry name" value="OSCP"/>
    <property type="match status" value="1"/>
</dbReference>
<comment type="similarity">
    <text evidence="7">Belongs to the ATPase delta chain family.</text>
</comment>
<keyword evidence="5 7" id="KW-0472">Membrane</keyword>
<dbReference type="HAMAP" id="MF_01416">
    <property type="entry name" value="ATP_synth_delta_bact"/>
    <property type="match status" value="1"/>
</dbReference>
<comment type="subcellular location">
    <subcellularLocation>
        <location evidence="7">Cell membrane</location>
        <topology evidence="7">Peripheral membrane protein</topology>
    </subcellularLocation>
    <subcellularLocation>
        <location evidence="1">Membrane</location>
    </subcellularLocation>
</comment>
<comment type="function">
    <text evidence="7">F(1)F(0) ATP synthase produces ATP from ADP in the presence of a proton or sodium gradient. F-type ATPases consist of two structural domains, F(1) containing the extramembraneous catalytic core and F(0) containing the membrane proton channel, linked together by a central stalk and a peripheral stalk. During catalysis, ATP synthesis in the catalytic domain of F(1) is coupled via a rotary mechanism of the central stalk subunits to proton translocation.</text>
</comment>
<dbReference type="Gene3D" id="1.10.520.20">
    <property type="entry name" value="N-terminal domain of the delta subunit of the F1F0-ATP synthase"/>
    <property type="match status" value="1"/>
</dbReference>
<accession>A0A7I9VNJ2</accession>
<keyword evidence="6 7" id="KW-0066">ATP synthesis</keyword>
<evidence type="ECO:0000256" key="2">
    <source>
        <dbReference type="ARBA" id="ARBA00022448"/>
    </source>
</evidence>
<evidence type="ECO:0000256" key="6">
    <source>
        <dbReference type="ARBA" id="ARBA00023310"/>
    </source>
</evidence>
<dbReference type="PRINTS" id="PR00125">
    <property type="entry name" value="ATPASEDELTA"/>
</dbReference>